<comment type="function">
    <text evidence="8">Binds the cellulose synthase activator, bis-(3'-5') cyclic diguanylic acid (c-di-GMP).</text>
</comment>
<sequence length="164" mass="18251">QSEGYRGLPVRLDLRFAPDLFTWRENGIPITLNYRNTPVEQNMLSRLNMLINGKFVDGFILDNEGGKTITTDTLLPLLSEFNPTKTRQDFELTGLDLTTNNQLTYDFNFAVVKTGECSAIPAGGEFGAIDGSSTIDVSDFHHYIAMPNLRAFANGGFPFTKYAD</sequence>
<evidence type="ECO:0000256" key="1">
    <source>
        <dbReference type="ARBA" id="ARBA00004533"/>
    </source>
</evidence>
<evidence type="ECO:0000256" key="7">
    <source>
        <dbReference type="ARBA" id="ARBA00023136"/>
    </source>
</evidence>
<accession>A0ABT6U5Y8</accession>
<evidence type="ECO:0000313" key="9">
    <source>
        <dbReference type="EMBL" id="MDI4671608.1"/>
    </source>
</evidence>
<feature type="non-terminal residue" evidence="9">
    <location>
        <position position="164"/>
    </location>
</feature>
<keyword evidence="2 8" id="KW-1003">Cell membrane</keyword>
<reference evidence="9 10" key="1">
    <citation type="submission" date="2022-02" db="EMBL/GenBank/DDBJ databases">
        <title>Genome analysis of Beneficial Microorganisms for Coral consortium from Pocillopora damicornis.</title>
        <authorList>
            <person name="Rosado P.M."/>
            <person name="Cardoso P.M."/>
            <person name="Rosado J.G."/>
            <person name="Schultz J."/>
            <person name="Rocha U."/>
            <person name="Costa T.K."/>
            <person name="Peixoto R.S."/>
        </authorList>
    </citation>
    <scope>NUCLEOTIDE SEQUENCE [LARGE SCALE GENOMIC DNA]</scope>
    <source>
        <strain evidence="9 10">BMC5</strain>
    </source>
</reference>
<dbReference type="RefSeq" id="WP_282659004.1">
    <property type="nucleotide sequence ID" value="NZ_JAKUMG010000051.1"/>
</dbReference>
<dbReference type="Gene3D" id="2.60.120.260">
    <property type="entry name" value="Galactose-binding domain-like"/>
    <property type="match status" value="1"/>
</dbReference>
<comment type="similarity">
    <text evidence="8">Belongs to the AcsB/BcsB family.</text>
</comment>
<evidence type="ECO:0000256" key="6">
    <source>
        <dbReference type="ARBA" id="ARBA00022989"/>
    </source>
</evidence>
<feature type="non-terminal residue" evidence="9">
    <location>
        <position position="1"/>
    </location>
</feature>
<evidence type="ECO:0000256" key="2">
    <source>
        <dbReference type="ARBA" id="ARBA00022475"/>
    </source>
</evidence>
<comment type="subunit">
    <text evidence="8">Tightly associated with the cellulose synthase catalytic subunit.</text>
</comment>
<comment type="caution">
    <text evidence="9">The sequence shown here is derived from an EMBL/GenBank/DDBJ whole genome shotgun (WGS) entry which is preliminary data.</text>
</comment>
<keyword evidence="6" id="KW-1133">Transmembrane helix</keyword>
<keyword evidence="4" id="KW-0812">Transmembrane</keyword>
<evidence type="ECO:0000256" key="4">
    <source>
        <dbReference type="ARBA" id="ARBA00022692"/>
    </source>
</evidence>
<protein>
    <recommendedName>
        <fullName evidence="8">Cyclic di-GMP-binding protein</fullName>
    </recommendedName>
    <alternativeName>
        <fullName evidence="8">Cellulose synthase regulatory subunit</fullName>
    </alternativeName>
</protein>
<evidence type="ECO:0000256" key="5">
    <source>
        <dbReference type="ARBA" id="ARBA00022916"/>
    </source>
</evidence>
<dbReference type="Proteomes" id="UP001156974">
    <property type="component" value="Unassembled WGS sequence"/>
</dbReference>
<dbReference type="InterPro" id="IPR018513">
    <property type="entry name" value="Cell_synthase_bac"/>
</dbReference>
<keyword evidence="7" id="KW-0472">Membrane</keyword>
<dbReference type="PRINTS" id="PR01440">
    <property type="entry name" value="CELLSNTHASEB"/>
</dbReference>
<dbReference type="Pfam" id="PF03170">
    <property type="entry name" value="BcsB"/>
    <property type="match status" value="1"/>
</dbReference>
<comment type="subcellular location">
    <subcellularLocation>
        <location evidence="1 8">Cell inner membrane</location>
    </subcellularLocation>
</comment>
<dbReference type="EMBL" id="JAKUMG010000051">
    <property type="protein sequence ID" value="MDI4671608.1"/>
    <property type="molecule type" value="Genomic_DNA"/>
</dbReference>
<keyword evidence="10" id="KW-1185">Reference proteome</keyword>
<evidence type="ECO:0000256" key="8">
    <source>
        <dbReference type="RuleBase" id="RU365021"/>
    </source>
</evidence>
<organism evidence="9 10">
    <name type="scientific">Pseudoalteromonas shioyasakiensis</name>
    <dbReference type="NCBI Taxonomy" id="1190813"/>
    <lineage>
        <taxon>Bacteria</taxon>
        <taxon>Pseudomonadati</taxon>
        <taxon>Pseudomonadota</taxon>
        <taxon>Gammaproteobacteria</taxon>
        <taxon>Alteromonadales</taxon>
        <taxon>Pseudoalteromonadaceae</taxon>
        <taxon>Pseudoalteromonas</taxon>
    </lineage>
</organism>
<evidence type="ECO:0000313" key="10">
    <source>
        <dbReference type="Proteomes" id="UP001156974"/>
    </source>
</evidence>
<comment type="pathway">
    <text evidence="8">Glycan metabolism; bacterial cellulose biosynthesis.</text>
</comment>
<name>A0ABT6U5Y8_9GAMM</name>
<keyword evidence="3 8" id="KW-0997">Cell inner membrane</keyword>
<dbReference type="InterPro" id="IPR003920">
    <property type="entry name" value="Cell_synth_B"/>
</dbReference>
<gene>
    <name evidence="9" type="ORF">MKZ47_21380</name>
</gene>
<keyword evidence="5 8" id="KW-0135">Cellulose biosynthesis</keyword>
<keyword evidence="8" id="KW-0973">c-di-GMP</keyword>
<proteinExistence type="inferred from homology"/>
<evidence type="ECO:0000256" key="3">
    <source>
        <dbReference type="ARBA" id="ARBA00022519"/>
    </source>
</evidence>